<gene>
    <name evidence="13" type="ORF">B5E88_10830</name>
    <name evidence="12" type="ORF">U1294_06650</name>
</gene>
<evidence type="ECO:0000313" key="13">
    <source>
        <dbReference type="EMBL" id="OUQ08766.1"/>
    </source>
</evidence>
<dbReference type="GeneID" id="60872850"/>
<dbReference type="GO" id="GO:0016740">
    <property type="term" value="F:transferase activity"/>
    <property type="evidence" value="ECO:0007669"/>
    <property type="project" value="UniProtKB-UniRule"/>
</dbReference>
<protein>
    <recommendedName>
        <fullName evidence="2 10">FAD:protein FMN transferase</fullName>
        <ecNumber evidence="1 10">2.7.1.180</ecNumber>
    </recommendedName>
    <alternativeName>
        <fullName evidence="8 10">Flavin transferase</fullName>
    </alternativeName>
</protein>
<feature type="binding site" evidence="11">
    <location>
        <position position="147"/>
    </location>
    <ligand>
        <name>Mg(2+)</name>
        <dbReference type="ChEBI" id="CHEBI:18420"/>
    </ligand>
</feature>
<dbReference type="GO" id="GO:0046872">
    <property type="term" value="F:metal ion binding"/>
    <property type="evidence" value="ECO:0007669"/>
    <property type="project" value="UniProtKB-UniRule"/>
</dbReference>
<dbReference type="PANTHER" id="PTHR30040:SF2">
    <property type="entry name" value="FAD:PROTEIN FMN TRANSFERASE"/>
    <property type="match status" value="1"/>
</dbReference>
<keyword evidence="5 10" id="KW-0479">Metal-binding</keyword>
<dbReference type="InterPro" id="IPR024932">
    <property type="entry name" value="ApbE"/>
</dbReference>
<evidence type="ECO:0000256" key="10">
    <source>
        <dbReference type="PIRNR" id="PIRNR006268"/>
    </source>
</evidence>
<reference evidence="13" key="2">
    <citation type="journal article" date="2018" name="BMC Genomics">
        <title>Whole genome sequencing and function prediction of 133 gut anaerobes isolated from chicken caecum in pure cultures.</title>
        <authorList>
            <person name="Medvecky M."/>
            <person name="Cejkova D."/>
            <person name="Polansky O."/>
            <person name="Karasova D."/>
            <person name="Kubasova T."/>
            <person name="Cizek A."/>
            <person name="Rychlik I."/>
        </authorList>
    </citation>
    <scope>NUCLEOTIDE SEQUENCE</scope>
    <source>
        <strain evidence="13">An144</strain>
    </source>
</reference>
<dbReference type="PIRSF" id="PIRSF006268">
    <property type="entry name" value="ApbE"/>
    <property type="match status" value="1"/>
</dbReference>
<reference evidence="14" key="1">
    <citation type="submission" date="2017-04" db="EMBL/GenBank/DDBJ databases">
        <title>Function of individual gut microbiota members based on whole genome sequencing of pure cultures obtained from chicken caecum.</title>
        <authorList>
            <person name="Medvecky M."/>
            <person name="Cejkova D."/>
            <person name="Polansky O."/>
            <person name="Karasova D."/>
            <person name="Kubasova T."/>
            <person name="Cizek A."/>
            <person name="Rychlik I."/>
        </authorList>
    </citation>
    <scope>NUCLEOTIDE SEQUENCE [LARGE SCALE GENOMIC DNA]</scope>
    <source>
        <strain evidence="14">An144</strain>
    </source>
</reference>
<keyword evidence="7 10" id="KW-0460">Magnesium</keyword>
<evidence type="ECO:0000256" key="8">
    <source>
        <dbReference type="ARBA" id="ARBA00031306"/>
    </source>
</evidence>
<evidence type="ECO:0000256" key="4">
    <source>
        <dbReference type="ARBA" id="ARBA00022679"/>
    </source>
</evidence>
<evidence type="ECO:0000256" key="9">
    <source>
        <dbReference type="ARBA" id="ARBA00048540"/>
    </source>
</evidence>
<dbReference type="InterPro" id="IPR003374">
    <property type="entry name" value="ApbE-like_sf"/>
</dbReference>
<keyword evidence="6 10" id="KW-0274">FAD</keyword>
<dbReference type="PANTHER" id="PTHR30040">
    <property type="entry name" value="THIAMINE BIOSYNTHESIS LIPOPROTEIN APBE"/>
    <property type="match status" value="1"/>
</dbReference>
<keyword evidence="4 10" id="KW-0808">Transferase</keyword>
<dbReference type="Proteomes" id="UP000196074">
    <property type="component" value="Unassembled WGS sequence"/>
</dbReference>
<sequence length="311" mass="34908">MQASKQWRMMGTFIDLWIDSDLDCEKIFINITDELLALNQCFSANQETSELMQLNHLAGVCPVAVSPALFSLISIGKQHSLAQPSHLNIAIGPLVKLWRIGFKQAKLPTPTEIFATLPLLNSEQIILDSQQQTVFLARKGMEIDLGALAKGYIADYLMAKLKKQCHSAMINLGGNFLAFGPNPKRENGKWYVGIQHPQKPRHQHLGILAIENQSVVTSGIYERFLMVDGKRYHHLLDSQTGFPFETRMASLTIVANQSLTCEIWTSRLFGLPISEALAVIEQHPELEGIIVDQENQVYLSSGLKSFYYPNR</sequence>
<reference evidence="12" key="3">
    <citation type="submission" date="2023-12" db="EMBL/GenBank/DDBJ databases">
        <title>Molecular genomic analyses of Enterococcus cecorum from sepsis oubreaks in broilers.</title>
        <authorList>
            <person name="Rhoads D."/>
            <person name="Alrubaye A."/>
        </authorList>
    </citation>
    <scope>NUCLEOTIDE SEQUENCE</scope>
    <source>
        <strain evidence="12">1755</strain>
    </source>
</reference>
<evidence type="ECO:0000256" key="5">
    <source>
        <dbReference type="ARBA" id="ARBA00022723"/>
    </source>
</evidence>
<dbReference type="EC" id="2.7.1.180" evidence="1 10"/>
<dbReference type="Gene3D" id="3.10.520.10">
    <property type="entry name" value="ApbE-like domains"/>
    <property type="match status" value="1"/>
</dbReference>
<evidence type="ECO:0000256" key="2">
    <source>
        <dbReference type="ARBA" id="ARBA00016337"/>
    </source>
</evidence>
<proteinExistence type="inferred from homology"/>
<evidence type="ECO:0000256" key="1">
    <source>
        <dbReference type="ARBA" id="ARBA00011955"/>
    </source>
</evidence>
<evidence type="ECO:0000313" key="14">
    <source>
        <dbReference type="Proteomes" id="UP000196074"/>
    </source>
</evidence>
<comment type="caution">
    <text evidence="13">The sequence shown here is derived from an EMBL/GenBank/DDBJ whole genome shotgun (WGS) entry which is preliminary data.</text>
</comment>
<comment type="catalytic activity">
    <reaction evidence="9 10">
        <text>L-threonyl-[protein] + FAD = FMN-L-threonyl-[protein] + AMP + H(+)</text>
        <dbReference type="Rhea" id="RHEA:36847"/>
        <dbReference type="Rhea" id="RHEA-COMP:11060"/>
        <dbReference type="Rhea" id="RHEA-COMP:11061"/>
        <dbReference type="ChEBI" id="CHEBI:15378"/>
        <dbReference type="ChEBI" id="CHEBI:30013"/>
        <dbReference type="ChEBI" id="CHEBI:57692"/>
        <dbReference type="ChEBI" id="CHEBI:74257"/>
        <dbReference type="ChEBI" id="CHEBI:456215"/>
        <dbReference type="EC" id="2.7.1.180"/>
    </reaction>
</comment>
<accession>A0A0H2PXM6</accession>
<dbReference type="Pfam" id="PF02424">
    <property type="entry name" value="ApbE"/>
    <property type="match status" value="1"/>
</dbReference>
<evidence type="ECO:0000313" key="12">
    <source>
        <dbReference type="EMBL" id="MDZ5597904.1"/>
    </source>
</evidence>
<dbReference type="RefSeq" id="WP_016250542.1">
    <property type="nucleotide sequence ID" value="NZ_AP035890.1"/>
</dbReference>
<dbReference type="EMBL" id="JAXOGL010000009">
    <property type="protein sequence ID" value="MDZ5597904.1"/>
    <property type="molecule type" value="Genomic_DNA"/>
</dbReference>
<comment type="cofactor">
    <cofactor evidence="11">
        <name>Mg(2+)</name>
        <dbReference type="ChEBI" id="CHEBI:18420"/>
    </cofactor>
    <cofactor evidence="11">
        <name>Mn(2+)</name>
        <dbReference type="ChEBI" id="CHEBI:29035"/>
    </cofactor>
    <text evidence="11">Magnesium. Can also use manganese.</text>
</comment>
<evidence type="ECO:0000256" key="7">
    <source>
        <dbReference type="ARBA" id="ARBA00022842"/>
    </source>
</evidence>
<evidence type="ECO:0000256" key="11">
    <source>
        <dbReference type="PIRSR" id="PIRSR006268-2"/>
    </source>
</evidence>
<dbReference type="AlphaFoldDB" id="A0A0H2PXM6"/>
<evidence type="ECO:0000256" key="6">
    <source>
        <dbReference type="ARBA" id="ARBA00022827"/>
    </source>
</evidence>
<feature type="binding site" evidence="11">
    <location>
        <position position="266"/>
    </location>
    <ligand>
        <name>Mg(2+)</name>
        <dbReference type="ChEBI" id="CHEBI:18420"/>
    </ligand>
</feature>
<organism evidence="13 14">
    <name type="scientific">Enterococcus cecorum</name>
    <dbReference type="NCBI Taxonomy" id="44008"/>
    <lineage>
        <taxon>Bacteria</taxon>
        <taxon>Bacillati</taxon>
        <taxon>Bacillota</taxon>
        <taxon>Bacilli</taxon>
        <taxon>Lactobacillales</taxon>
        <taxon>Enterococcaceae</taxon>
        <taxon>Enterococcus</taxon>
    </lineage>
</organism>
<keyword evidence="3 10" id="KW-0285">Flavoprotein</keyword>
<evidence type="ECO:0000256" key="3">
    <source>
        <dbReference type="ARBA" id="ARBA00022630"/>
    </source>
</evidence>
<dbReference type="SUPFAM" id="SSF143631">
    <property type="entry name" value="ApbE-like"/>
    <property type="match status" value="1"/>
</dbReference>
<comment type="similarity">
    <text evidence="10">Belongs to the ApbE family.</text>
</comment>
<dbReference type="Proteomes" id="UP001290582">
    <property type="component" value="Unassembled WGS sequence"/>
</dbReference>
<dbReference type="EMBL" id="NFLC01000028">
    <property type="protein sequence ID" value="OUQ08766.1"/>
    <property type="molecule type" value="Genomic_DNA"/>
</dbReference>
<name>A0A0H2PXM6_9ENTE</name>